<proteinExistence type="predicted"/>
<evidence type="ECO:0000313" key="2">
    <source>
        <dbReference type="Proteomes" id="UP000244089"/>
    </source>
</evidence>
<name>A0A2T5RH02_9FIRM</name>
<dbReference type="OrthoDB" id="9874210at2"/>
<gene>
    <name evidence="1" type="ORF">C8C76_13228</name>
</gene>
<organism evidence="1 2">
    <name type="scientific">Halanaerobium saccharolyticum</name>
    <dbReference type="NCBI Taxonomy" id="43595"/>
    <lineage>
        <taxon>Bacteria</taxon>
        <taxon>Bacillati</taxon>
        <taxon>Bacillota</taxon>
        <taxon>Clostridia</taxon>
        <taxon>Halanaerobiales</taxon>
        <taxon>Halanaerobiaceae</taxon>
        <taxon>Halanaerobium</taxon>
    </lineage>
</organism>
<evidence type="ECO:0000313" key="1">
    <source>
        <dbReference type="EMBL" id="PTV94454.1"/>
    </source>
</evidence>
<protein>
    <submittedName>
        <fullName evidence="1">Uncharacterized protein</fullName>
    </submittedName>
</protein>
<comment type="caution">
    <text evidence="1">The sequence shown here is derived from an EMBL/GenBank/DDBJ whole genome shotgun (WGS) entry which is preliminary data.</text>
</comment>
<dbReference type="AlphaFoldDB" id="A0A2T5RH02"/>
<dbReference type="EMBL" id="QAXS01000032">
    <property type="protein sequence ID" value="PTV94454.1"/>
    <property type="molecule type" value="Genomic_DNA"/>
</dbReference>
<sequence length="204" mass="24154">MEIVVDIEADYIGSIFLQAAVDESKENYAGEREIKRCSIINDDSIYLKLNKINWPDKTYYQAIKEEIFTEEFYNEADQYGYIYDMELFFEDGKLDKIIDNYKIVSFDFSEYNFYGVFLDQEKEIFNENSYVYPFTEKKEAYAIVNIPKGQDCTRTVIDLRKEKGKRKRIEEVPPTGYLKGIIFKEGCIAYNINSFKKLAIYRVK</sequence>
<dbReference type="RefSeq" id="WP_108141792.1">
    <property type="nucleotide sequence ID" value="NZ_QAXS01000032.1"/>
</dbReference>
<dbReference type="Proteomes" id="UP000244089">
    <property type="component" value="Unassembled WGS sequence"/>
</dbReference>
<accession>A0A2T5RH02</accession>
<reference evidence="1 2" key="1">
    <citation type="submission" date="2018-04" db="EMBL/GenBank/DDBJ databases">
        <title>Subsurface microbial communities from deep shales in Ohio and West Virginia, USA.</title>
        <authorList>
            <person name="Wrighton K."/>
        </authorList>
    </citation>
    <scope>NUCLEOTIDE SEQUENCE [LARGE SCALE GENOMIC DNA]</scope>
    <source>
        <strain evidence="1 2">WC1</strain>
    </source>
</reference>